<dbReference type="SUPFAM" id="SSF48371">
    <property type="entry name" value="ARM repeat"/>
    <property type="match status" value="1"/>
</dbReference>
<dbReference type="AlphaFoldDB" id="A0A8J7HV58"/>
<protein>
    <submittedName>
        <fullName evidence="5">Uncharacterized protein</fullName>
    </submittedName>
</protein>
<evidence type="ECO:0000313" key="6">
    <source>
        <dbReference type="Proteomes" id="UP000632766"/>
    </source>
</evidence>
<keyword evidence="2" id="KW-0042">Antenna complex</keyword>
<reference evidence="5 6" key="1">
    <citation type="journal article" date="2021" name="Int. J. Syst. Evol. Microbiol.">
        <title>Amazonocrinis nigriterrae gen. nov., sp. nov., Atlanticothrix silvestris gen. nov., sp. nov. and Dendronalium phyllosphericum gen. nov., sp. nov., nostocacean cyanobacteria from Brazilian environments.</title>
        <authorList>
            <person name="Alvarenga D.O."/>
            <person name="Andreote A.P.D."/>
            <person name="Branco L.H.Z."/>
            <person name="Delbaje E."/>
            <person name="Cruz R.B."/>
            <person name="Varani A.M."/>
            <person name="Fiore M.F."/>
        </authorList>
    </citation>
    <scope>NUCLEOTIDE SEQUENCE [LARGE SCALE GENOMIC DNA]</scope>
    <source>
        <strain evidence="5 6">CENA67</strain>
    </source>
</reference>
<evidence type="ECO:0000256" key="1">
    <source>
        <dbReference type="ARBA" id="ARBA00009299"/>
    </source>
</evidence>
<sequence>MTEESTPEGIEEILINLADTSAILAPYWEGRNLAPGLGIPLNRDYTPEQWDWIFERFISLLNSEDWQIRQQAIARLKTALEAESRQSNRQAERLPNILQAIAEQATIIPDIFEEFCDEFSYFCEDEAYRRLLLQWLEELTSNEQRQLPSDEAIEAVQIYFYGYGWTWTEAGTKLITALDHPDLTIRASAAYQIGKFYTRIQQNSWDDQQDLQIKQQIAEGIPAIEEIMVLIRQKELENPGVAGAFGFSCPKDNINLDYGAWVLDILENSPSPEPYIKYFPCHLGFDAHERFSRDANAIRRLIQIGRVDIAIAAATDENYKIAALEPLLIEMGYKEEPEIAKAAAWHLAYYYHYLHSYGAELGYVELIADLPEIDLFLLFNELEVRTSPYAAIIYAKGKDQLLNQKLVQKWVDKIFPDSVRGESRNHQYSSSLWFSKGYIKYQSYDVNEQNKLWNNVIIGYRSDTPWNPKDLL</sequence>
<comment type="caution">
    <text evidence="5">The sequence shown here is derived from an EMBL/GenBank/DDBJ whole genome shotgun (WGS) entry which is preliminary data.</text>
</comment>
<gene>
    <name evidence="5" type="ORF">I8748_17745</name>
</gene>
<dbReference type="RefSeq" id="WP_198125867.1">
    <property type="nucleotide sequence ID" value="NZ_JAECZC010000033.1"/>
</dbReference>
<dbReference type="EMBL" id="JAECZC010000033">
    <property type="protein sequence ID" value="MBH8564005.1"/>
    <property type="molecule type" value="Genomic_DNA"/>
</dbReference>
<comment type="similarity">
    <text evidence="1">Belongs to the CpcE/RpcE/PecE family.</text>
</comment>
<dbReference type="InterPro" id="IPR016024">
    <property type="entry name" value="ARM-type_fold"/>
</dbReference>
<accession>A0A8J7HV58</accession>
<dbReference type="Proteomes" id="UP000632766">
    <property type="component" value="Unassembled WGS sequence"/>
</dbReference>
<keyword evidence="6" id="KW-1185">Reference proteome</keyword>
<dbReference type="GO" id="GO:0016829">
    <property type="term" value="F:lyase activity"/>
    <property type="evidence" value="ECO:0007669"/>
    <property type="project" value="UniProtKB-KW"/>
</dbReference>
<evidence type="ECO:0000313" key="5">
    <source>
        <dbReference type="EMBL" id="MBH8564005.1"/>
    </source>
</evidence>
<evidence type="ECO:0000256" key="2">
    <source>
        <dbReference type="ARBA" id="ARBA00022549"/>
    </source>
</evidence>
<proteinExistence type="inferred from homology"/>
<keyword evidence="4" id="KW-0456">Lyase</keyword>
<evidence type="ECO:0000256" key="4">
    <source>
        <dbReference type="ARBA" id="ARBA00023239"/>
    </source>
</evidence>
<dbReference type="Gene3D" id="1.25.10.10">
    <property type="entry name" value="Leucine-rich Repeat Variant"/>
    <property type="match status" value="1"/>
</dbReference>
<evidence type="ECO:0000256" key="3">
    <source>
        <dbReference type="ARBA" id="ARBA00022738"/>
    </source>
</evidence>
<organism evidence="5 6">
    <name type="scientific">Amazonocrinis nigriterrae CENA67</name>
    <dbReference type="NCBI Taxonomy" id="2794033"/>
    <lineage>
        <taxon>Bacteria</taxon>
        <taxon>Bacillati</taxon>
        <taxon>Cyanobacteriota</taxon>
        <taxon>Cyanophyceae</taxon>
        <taxon>Nostocales</taxon>
        <taxon>Nostocaceae</taxon>
        <taxon>Amazonocrinis</taxon>
        <taxon>Amazonocrinis nigriterrae</taxon>
    </lineage>
</organism>
<dbReference type="GO" id="GO:0030089">
    <property type="term" value="C:phycobilisome"/>
    <property type="evidence" value="ECO:0007669"/>
    <property type="project" value="UniProtKB-KW"/>
</dbReference>
<keyword evidence="3" id="KW-0605">Phycobilisome</keyword>
<dbReference type="InterPro" id="IPR011989">
    <property type="entry name" value="ARM-like"/>
</dbReference>
<name>A0A8J7HV58_9NOST</name>